<name>A0ACA9QEP4_9GLOM</name>
<evidence type="ECO:0000313" key="2">
    <source>
        <dbReference type="Proteomes" id="UP000789366"/>
    </source>
</evidence>
<organism evidence="1 2">
    <name type="scientific">Cetraspora pellucida</name>
    <dbReference type="NCBI Taxonomy" id="1433469"/>
    <lineage>
        <taxon>Eukaryota</taxon>
        <taxon>Fungi</taxon>
        <taxon>Fungi incertae sedis</taxon>
        <taxon>Mucoromycota</taxon>
        <taxon>Glomeromycotina</taxon>
        <taxon>Glomeromycetes</taxon>
        <taxon>Diversisporales</taxon>
        <taxon>Gigasporaceae</taxon>
        <taxon>Cetraspora</taxon>
    </lineage>
</organism>
<sequence length="114" mass="13173">YISLKILSLETNDMLTELSDNHRNVQQPVIISEETKREQQMRLRREADRQMLRQSRRETLAHATISECSSSGSSVTVSSNVPKALDEVHSDNDDEEISTKYITAMNYFAYRLHL</sequence>
<gene>
    <name evidence="1" type="ORF">SPELUC_LOCUS14270</name>
</gene>
<reference evidence="1" key="1">
    <citation type="submission" date="2021-06" db="EMBL/GenBank/DDBJ databases">
        <authorList>
            <person name="Kallberg Y."/>
            <person name="Tangrot J."/>
            <person name="Rosling A."/>
        </authorList>
    </citation>
    <scope>NUCLEOTIDE SEQUENCE</scope>
    <source>
        <strain evidence="1">28 12/20/2015</strain>
    </source>
</reference>
<protein>
    <submittedName>
        <fullName evidence="1">8871_t:CDS:1</fullName>
    </submittedName>
</protein>
<dbReference type="Proteomes" id="UP000789366">
    <property type="component" value="Unassembled WGS sequence"/>
</dbReference>
<comment type="caution">
    <text evidence="1">The sequence shown here is derived from an EMBL/GenBank/DDBJ whole genome shotgun (WGS) entry which is preliminary data.</text>
</comment>
<proteinExistence type="predicted"/>
<accession>A0ACA9QEP4</accession>
<keyword evidence="2" id="KW-1185">Reference proteome</keyword>
<feature type="non-terminal residue" evidence="1">
    <location>
        <position position="114"/>
    </location>
</feature>
<dbReference type="EMBL" id="CAJVPW010041309">
    <property type="protein sequence ID" value="CAG8747985.1"/>
    <property type="molecule type" value="Genomic_DNA"/>
</dbReference>
<feature type="non-terminal residue" evidence="1">
    <location>
        <position position="1"/>
    </location>
</feature>
<evidence type="ECO:0000313" key="1">
    <source>
        <dbReference type="EMBL" id="CAG8747985.1"/>
    </source>
</evidence>